<proteinExistence type="predicted"/>
<gene>
    <name evidence="2" type="ORF">LFA_3169</name>
</gene>
<accession>A0A098G7S6</accession>
<dbReference type="GO" id="GO:0043683">
    <property type="term" value="P:type IV pilus assembly"/>
    <property type="evidence" value="ECO:0007669"/>
    <property type="project" value="InterPro"/>
</dbReference>
<dbReference type="NCBIfam" id="TIGR02532">
    <property type="entry name" value="IV_pilin_GFxxxE"/>
    <property type="match status" value="1"/>
</dbReference>
<evidence type="ECO:0000256" key="1">
    <source>
        <dbReference type="SAM" id="Phobius"/>
    </source>
</evidence>
<feature type="transmembrane region" description="Helical" evidence="1">
    <location>
        <begin position="53"/>
        <end position="72"/>
    </location>
</feature>
<keyword evidence="1" id="KW-0472">Membrane</keyword>
<dbReference type="AlphaFoldDB" id="A0A098G7S6"/>
<dbReference type="HOGENOM" id="CLU_052493_1_0_6"/>
<keyword evidence="3" id="KW-1185">Reference proteome</keyword>
<dbReference type="RefSeq" id="WP_269447718.1">
    <property type="nucleotide sequence ID" value="NZ_LN614827.1"/>
</dbReference>
<dbReference type="Pfam" id="PF07963">
    <property type="entry name" value="N_methyl"/>
    <property type="match status" value="1"/>
</dbReference>
<protein>
    <submittedName>
        <fullName evidence="2">Type IV fimbrial biogenesis PilW related protein, transmembrane</fullName>
    </submittedName>
</protein>
<reference evidence="3" key="1">
    <citation type="submission" date="2014-09" db="EMBL/GenBank/DDBJ databases">
        <authorList>
            <person name="Gomez-Valero L."/>
        </authorList>
    </citation>
    <scope>NUCLEOTIDE SEQUENCE [LARGE SCALE GENOMIC DNA]</scope>
    <source>
        <strain evidence="3">ATCC700992</strain>
    </source>
</reference>
<name>A0A098G7S6_9GAMM</name>
<dbReference type="InterPro" id="IPR012902">
    <property type="entry name" value="N_methyl_site"/>
</dbReference>
<evidence type="ECO:0000313" key="2">
    <source>
        <dbReference type="EMBL" id="CEG58507.1"/>
    </source>
</evidence>
<sequence>MNNIRPYLPVTITKTMRKDTGPKTISDDSRVTLIKRGSTALLKVQQGFSMVELMVAVLISLLITYAVLKIYLVQSQLYKTSTSQDVIQSTENAIVNLVTPVIRSTGFTGCGTVISAISNLNAGGPSPIATINTNPIMLMGYSGSGTSYTITQDNRANDSSAGDWSPSLEPTLVGNIEKGNDVIIVFGSAPGSYPTGVTTIDPTSSSLTVETTAGTSITSGQFAAVSDCGKTVIFQITGVSGNTISHASGTGILANASSDLTENFSTGSQFIQLQQTAFFVGQGQGGQSSLMRAILVGNTWNIQPIVPGVEFMQVEYGIGSNGIITQYVPASSVTDWAQVYAVRMGFLIEGQVGSGTLGAQKFTVLDTTVTVPADNRIRHVFEITINLRNALS</sequence>
<dbReference type="Pfam" id="PF16074">
    <property type="entry name" value="PilW"/>
    <property type="match status" value="1"/>
</dbReference>
<organism evidence="2 3">
    <name type="scientific">Legionella fallonii LLAP-10</name>
    <dbReference type="NCBI Taxonomy" id="1212491"/>
    <lineage>
        <taxon>Bacteria</taxon>
        <taxon>Pseudomonadati</taxon>
        <taxon>Pseudomonadota</taxon>
        <taxon>Gammaproteobacteria</taxon>
        <taxon>Legionellales</taxon>
        <taxon>Legionellaceae</taxon>
        <taxon>Legionella</taxon>
    </lineage>
</organism>
<keyword evidence="1 2" id="KW-0812">Transmembrane</keyword>
<keyword evidence="1" id="KW-1133">Transmembrane helix</keyword>
<dbReference type="KEGG" id="lfa:LFA_3169"/>
<dbReference type="Proteomes" id="UP000032430">
    <property type="component" value="Chromosome I"/>
</dbReference>
<dbReference type="EMBL" id="LN614827">
    <property type="protein sequence ID" value="CEG58507.1"/>
    <property type="molecule type" value="Genomic_DNA"/>
</dbReference>
<dbReference type="InterPro" id="IPR032092">
    <property type="entry name" value="PilW"/>
</dbReference>
<dbReference type="STRING" id="1212491.LFA_3169"/>
<evidence type="ECO:0000313" key="3">
    <source>
        <dbReference type="Proteomes" id="UP000032430"/>
    </source>
</evidence>